<dbReference type="AlphaFoldDB" id="A0A9K3IYH0"/>
<reference evidence="2" key="2">
    <citation type="submission" date="2020-06" db="EMBL/GenBank/DDBJ databases">
        <title>Helianthus annuus Genome sequencing and assembly Release 2.</title>
        <authorList>
            <person name="Gouzy J."/>
            <person name="Langlade N."/>
            <person name="Munos S."/>
        </authorList>
    </citation>
    <scope>NUCLEOTIDE SEQUENCE</scope>
    <source>
        <tissue evidence="2">Leaves</tissue>
    </source>
</reference>
<feature type="compositionally biased region" description="Basic residues" evidence="1">
    <location>
        <begin position="211"/>
        <end position="222"/>
    </location>
</feature>
<dbReference type="EMBL" id="MNCJ02000320">
    <property type="protein sequence ID" value="KAF5804385.1"/>
    <property type="molecule type" value="Genomic_DNA"/>
</dbReference>
<dbReference type="PANTHER" id="PTHR34427">
    <property type="entry name" value="DUF4283 DOMAIN PROTEIN"/>
    <property type="match status" value="1"/>
</dbReference>
<accession>A0A9K3IYH0</accession>
<gene>
    <name evidence="2" type="ORF">HanXRQr2_Chr05g0196401</name>
</gene>
<sequence>MLLLKFNEQEEASDFLLNQEVWKRWFSDMWEGQTLPYERVAWLKLFGVPLHLADNSVFNNIAKEFGVIVQPAQLSIDDGDLSFAGVGVLVGDGKVINESVSLVWKNRKFKVWIVEDNDVWIPDCMGVVGLKFANPAEEFKSPSPVAAPVEVDQVVDIQKSPEVSGEVEESLLHGDEYSAAAQPVMGVGPESNFREERENTTFAFLAAEKARRPKRPKLRSPFKNRSSSVISSPPSDGRARKRPRPSTSNPFDLDRFINN</sequence>
<evidence type="ECO:0000256" key="1">
    <source>
        <dbReference type="SAM" id="MobiDB-lite"/>
    </source>
</evidence>
<feature type="region of interest" description="Disordered" evidence="1">
    <location>
        <begin position="207"/>
        <end position="259"/>
    </location>
</feature>
<evidence type="ECO:0008006" key="4">
    <source>
        <dbReference type="Google" id="ProtNLM"/>
    </source>
</evidence>
<feature type="compositionally biased region" description="Low complexity" evidence="1">
    <location>
        <begin position="226"/>
        <end position="235"/>
    </location>
</feature>
<organism evidence="2 3">
    <name type="scientific">Helianthus annuus</name>
    <name type="common">Common sunflower</name>
    <dbReference type="NCBI Taxonomy" id="4232"/>
    <lineage>
        <taxon>Eukaryota</taxon>
        <taxon>Viridiplantae</taxon>
        <taxon>Streptophyta</taxon>
        <taxon>Embryophyta</taxon>
        <taxon>Tracheophyta</taxon>
        <taxon>Spermatophyta</taxon>
        <taxon>Magnoliopsida</taxon>
        <taxon>eudicotyledons</taxon>
        <taxon>Gunneridae</taxon>
        <taxon>Pentapetalae</taxon>
        <taxon>asterids</taxon>
        <taxon>campanulids</taxon>
        <taxon>Asterales</taxon>
        <taxon>Asteraceae</taxon>
        <taxon>Asteroideae</taxon>
        <taxon>Heliantheae alliance</taxon>
        <taxon>Heliantheae</taxon>
        <taxon>Helianthus</taxon>
    </lineage>
</organism>
<dbReference type="PANTHER" id="PTHR34427:SF5">
    <property type="entry name" value="DUF4283 DOMAIN-CONTAINING PROTEIN"/>
    <property type="match status" value="1"/>
</dbReference>
<comment type="caution">
    <text evidence="2">The sequence shown here is derived from an EMBL/GenBank/DDBJ whole genome shotgun (WGS) entry which is preliminary data.</text>
</comment>
<protein>
    <recommendedName>
        <fullName evidence="4">DUF4283 domain-containing protein</fullName>
    </recommendedName>
</protein>
<reference evidence="2" key="1">
    <citation type="journal article" date="2017" name="Nature">
        <title>The sunflower genome provides insights into oil metabolism, flowering and Asterid evolution.</title>
        <authorList>
            <person name="Badouin H."/>
            <person name="Gouzy J."/>
            <person name="Grassa C.J."/>
            <person name="Murat F."/>
            <person name="Staton S.E."/>
            <person name="Cottret L."/>
            <person name="Lelandais-Briere C."/>
            <person name="Owens G.L."/>
            <person name="Carrere S."/>
            <person name="Mayjonade B."/>
            <person name="Legrand L."/>
            <person name="Gill N."/>
            <person name="Kane N.C."/>
            <person name="Bowers J.E."/>
            <person name="Hubner S."/>
            <person name="Bellec A."/>
            <person name="Berard A."/>
            <person name="Berges H."/>
            <person name="Blanchet N."/>
            <person name="Boniface M.C."/>
            <person name="Brunel D."/>
            <person name="Catrice O."/>
            <person name="Chaidir N."/>
            <person name="Claudel C."/>
            <person name="Donnadieu C."/>
            <person name="Faraut T."/>
            <person name="Fievet G."/>
            <person name="Helmstetter N."/>
            <person name="King M."/>
            <person name="Knapp S.J."/>
            <person name="Lai Z."/>
            <person name="Le Paslier M.C."/>
            <person name="Lippi Y."/>
            <person name="Lorenzon L."/>
            <person name="Mandel J.R."/>
            <person name="Marage G."/>
            <person name="Marchand G."/>
            <person name="Marquand E."/>
            <person name="Bret-Mestries E."/>
            <person name="Morien E."/>
            <person name="Nambeesan S."/>
            <person name="Nguyen T."/>
            <person name="Pegot-Espagnet P."/>
            <person name="Pouilly N."/>
            <person name="Raftis F."/>
            <person name="Sallet E."/>
            <person name="Schiex T."/>
            <person name="Thomas J."/>
            <person name="Vandecasteele C."/>
            <person name="Vares D."/>
            <person name="Vear F."/>
            <person name="Vautrin S."/>
            <person name="Crespi M."/>
            <person name="Mangin B."/>
            <person name="Burke J.M."/>
            <person name="Salse J."/>
            <person name="Munos S."/>
            <person name="Vincourt P."/>
            <person name="Rieseberg L.H."/>
            <person name="Langlade N.B."/>
        </authorList>
    </citation>
    <scope>NUCLEOTIDE SEQUENCE</scope>
    <source>
        <tissue evidence="2">Leaves</tissue>
    </source>
</reference>
<dbReference type="Proteomes" id="UP000215914">
    <property type="component" value="Unassembled WGS sequence"/>
</dbReference>
<proteinExistence type="predicted"/>
<evidence type="ECO:0000313" key="3">
    <source>
        <dbReference type="Proteomes" id="UP000215914"/>
    </source>
</evidence>
<keyword evidence="3" id="KW-1185">Reference proteome</keyword>
<name>A0A9K3IYH0_HELAN</name>
<evidence type="ECO:0000313" key="2">
    <source>
        <dbReference type="EMBL" id="KAF5804385.1"/>
    </source>
</evidence>
<dbReference type="Gramene" id="mRNA:HanXRQr2_Chr05g0196401">
    <property type="protein sequence ID" value="CDS:HanXRQr2_Chr05g0196401.1"/>
    <property type="gene ID" value="HanXRQr2_Chr05g0196401"/>
</dbReference>